<dbReference type="Proteomes" id="UP000323166">
    <property type="component" value="Unassembled WGS sequence"/>
</dbReference>
<dbReference type="PANTHER" id="PTHR30435:SF1">
    <property type="entry name" value="FLAGELLAR HOOK PROTEIN FLGE"/>
    <property type="match status" value="1"/>
</dbReference>
<feature type="domain" description="Flagellar hook protein FlgE/F/G-like D1" evidence="7">
    <location>
        <begin position="90"/>
        <end position="168"/>
    </location>
</feature>
<feature type="domain" description="Flagellar basal body rod protein N-terminal" evidence="5">
    <location>
        <begin position="5"/>
        <end position="35"/>
    </location>
</feature>
<evidence type="ECO:0000313" key="8">
    <source>
        <dbReference type="EMBL" id="TYO95478.1"/>
    </source>
</evidence>
<dbReference type="NCBIfam" id="TIGR03506">
    <property type="entry name" value="FlgEFG_subfam"/>
    <property type="match status" value="2"/>
</dbReference>
<evidence type="ECO:0000256" key="3">
    <source>
        <dbReference type="ARBA" id="ARBA00023143"/>
    </source>
</evidence>
<comment type="caution">
    <text evidence="8">The sequence shown here is derived from an EMBL/GenBank/DDBJ whole genome shotgun (WGS) entry which is preliminary data.</text>
</comment>
<protein>
    <recommendedName>
        <fullName evidence="4">Flagellar hook protein FlgE</fullName>
    </recommendedName>
</protein>
<evidence type="ECO:0000259" key="6">
    <source>
        <dbReference type="Pfam" id="PF06429"/>
    </source>
</evidence>
<dbReference type="InterPro" id="IPR053967">
    <property type="entry name" value="LlgE_F_G-like_D1"/>
</dbReference>
<keyword evidence="8" id="KW-0969">Cilium</keyword>
<dbReference type="Pfam" id="PF22692">
    <property type="entry name" value="LlgE_F_G_D1"/>
    <property type="match status" value="1"/>
</dbReference>
<dbReference type="GO" id="GO:0005829">
    <property type="term" value="C:cytosol"/>
    <property type="evidence" value="ECO:0007669"/>
    <property type="project" value="TreeGrafter"/>
</dbReference>
<evidence type="ECO:0000256" key="4">
    <source>
        <dbReference type="RuleBase" id="RU362116"/>
    </source>
</evidence>
<keyword evidence="3 4" id="KW-0975">Bacterial flagellum</keyword>
<comment type="subcellular location">
    <subcellularLocation>
        <location evidence="1 4">Bacterial flagellum basal body</location>
    </subcellularLocation>
</comment>
<name>A0A5S4ZS56_9FIRM</name>
<dbReference type="AlphaFoldDB" id="A0A5S4ZS56"/>
<dbReference type="Pfam" id="PF00460">
    <property type="entry name" value="Flg_bb_rod"/>
    <property type="match status" value="1"/>
</dbReference>
<gene>
    <name evidence="8" type="ORF">LX24_01439</name>
</gene>
<evidence type="ECO:0000259" key="5">
    <source>
        <dbReference type="Pfam" id="PF00460"/>
    </source>
</evidence>
<sequence length="598" mass="63579">MISSLYSGILGMKTHQTRMDVIGNNISNVNTNGYKASRANFQDVMYQTVKQGSLKTNPAQRGIGTTLASINTYMTPGALQPTGRTLDLGISGSGFFKVVDGDIEYYTREGVFYLTRSGDIVNSSGYTLVGETWNKAKKEVSVTDPDAVIIAKATGGTYAVNNKNITIESIGDGTKLNGYTIEFDTSTDLSTVNSTDKIITVGIQTASDQEDIKKAINDAIDLEPSLNGVDVNFNVTGTLDNAELATLELNISTSRASGTANEGDPSKEVTITTAGDGTKLDGYTIEFTTSGDSKVNTNTKTIIVNISGVSDTDGFKAAINNVISGVQSLQNMKIANISYNGTDIETDLAGQSMTISTPKKSIQLQGVLADGTKVAAPVEIDLSSSEALTLDQVINQINVYQEKSGVMAYKYTDDNDITRLALTTVYNGYDEKYESDTALEIVCNGFETTSGDPDLNASVTISGYNPGAALSIINIPVADLTIQSDGIISGTDNNNVPIMFAGGADAAKISLFTFNNQDGLERYQNNLFKESASSGPGVGGVAGSNGYGTIESGYLEMSNVELTDEFSNMITTQRGYQANSRIITVSDTMLEELLNLKR</sequence>
<dbReference type="InterPro" id="IPR037925">
    <property type="entry name" value="FlgE/F/G-like"/>
</dbReference>
<dbReference type="InterPro" id="IPR019776">
    <property type="entry name" value="Flagellar_basal_body_rod_CS"/>
</dbReference>
<dbReference type="RefSeq" id="WP_166511471.1">
    <property type="nucleotide sequence ID" value="NZ_VNHM01000007.1"/>
</dbReference>
<accession>A0A5S4ZS56</accession>
<organism evidence="8 9">
    <name type="scientific">Desulfallas thermosapovorans DSM 6562</name>
    <dbReference type="NCBI Taxonomy" id="1121431"/>
    <lineage>
        <taxon>Bacteria</taxon>
        <taxon>Bacillati</taxon>
        <taxon>Bacillota</taxon>
        <taxon>Clostridia</taxon>
        <taxon>Eubacteriales</taxon>
        <taxon>Desulfallaceae</taxon>
        <taxon>Desulfallas</taxon>
    </lineage>
</organism>
<dbReference type="PROSITE" id="PS00588">
    <property type="entry name" value="FLAGELLA_BB_ROD"/>
    <property type="match status" value="1"/>
</dbReference>
<proteinExistence type="inferred from homology"/>
<keyword evidence="8" id="KW-0966">Cell projection</keyword>
<dbReference type="SUPFAM" id="SSF117143">
    <property type="entry name" value="Flagellar hook protein flgE"/>
    <property type="match status" value="1"/>
</dbReference>
<evidence type="ECO:0000259" key="7">
    <source>
        <dbReference type="Pfam" id="PF22692"/>
    </source>
</evidence>
<evidence type="ECO:0000313" key="9">
    <source>
        <dbReference type="Proteomes" id="UP000323166"/>
    </source>
</evidence>
<keyword evidence="8" id="KW-0282">Flagellum</keyword>
<keyword evidence="9" id="KW-1185">Reference proteome</keyword>
<dbReference type="InterPro" id="IPR001444">
    <property type="entry name" value="Flag_bb_rod_N"/>
</dbReference>
<evidence type="ECO:0000256" key="2">
    <source>
        <dbReference type="ARBA" id="ARBA00009677"/>
    </source>
</evidence>
<comment type="function">
    <text evidence="4">A flexible structure which links the flagellar filament to the drive apparatus in the basal body.</text>
</comment>
<comment type="similarity">
    <text evidence="2 4">Belongs to the flagella basal body rod proteins family.</text>
</comment>
<dbReference type="EMBL" id="VNHM01000007">
    <property type="protein sequence ID" value="TYO95478.1"/>
    <property type="molecule type" value="Genomic_DNA"/>
</dbReference>
<dbReference type="InterPro" id="IPR020013">
    <property type="entry name" value="Flagellar_FlgE/F/G"/>
</dbReference>
<reference evidence="8 9" key="1">
    <citation type="submission" date="2019-07" db="EMBL/GenBank/DDBJ databases">
        <title>Genomic Encyclopedia of Type Strains, Phase I: the one thousand microbial genomes (KMG-I) project.</title>
        <authorList>
            <person name="Kyrpides N."/>
        </authorList>
    </citation>
    <scope>NUCLEOTIDE SEQUENCE [LARGE SCALE GENOMIC DNA]</scope>
    <source>
        <strain evidence="8 9">DSM 6562</strain>
    </source>
</reference>
<dbReference type="GO" id="GO:0071978">
    <property type="term" value="P:bacterial-type flagellum-dependent swarming motility"/>
    <property type="evidence" value="ECO:0007669"/>
    <property type="project" value="TreeGrafter"/>
</dbReference>
<dbReference type="Pfam" id="PF06429">
    <property type="entry name" value="Flg_bbr_C"/>
    <property type="match status" value="1"/>
</dbReference>
<dbReference type="InterPro" id="IPR010930">
    <property type="entry name" value="Flg_bb/hook_C_dom"/>
</dbReference>
<dbReference type="GO" id="GO:0009425">
    <property type="term" value="C:bacterial-type flagellum basal body"/>
    <property type="evidence" value="ECO:0007669"/>
    <property type="project" value="UniProtKB-SubCell"/>
</dbReference>
<feature type="domain" description="Flagellar basal-body/hook protein C-terminal" evidence="6">
    <location>
        <begin position="552"/>
        <end position="596"/>
    </location>
</feature>
<dbReference type="PANTHER" id="PTHR30435">
    <property type="entry name" value="FLAGELLAR PROTEIN"/>
    <property type="match status" value="1"/>
</dbReference>
<evidence type="ECO:0000256" key="1">
    <source>
        <dbReference type="ARBA" id="ARBA00004117"/>
    </source>
</evidence>
<dbReference type="GO" id="GO:0009424">
    <property type="term" value="C:bacterial-type flagellum hook"/>
    <property type="evidence" value="ECO:0007669"/>
    <property type="project" value="TreeGrafter"/>
</dbReference>